<dbReference type="InterPro" id="IPR024169">
    <property type="entry name" value="SP_NH2Trfase/AEP_transaminase"/>
</dbReference>
<dbReference type="KEGG" id="tim:GMBLW1_03650"/>
<evidence type="ECO:0000256" key="5">
    <source>
        <dbReference type="PIRSR" id="PIRSR000524-50"/>
    </source>
</evidence>
<dbReference type="AlphaFoldDB" id="A0A6C2YRI4"/>
<reference evidence="7" key="1">
    <citation type="submission" date="2019-04" db="EMBL/GenBank/DDBJ databases">
        <authorList>
            <consortium name="Science for Life Laboratories"/>
        </authorList>
    </citation>
    <scope>NUCLEOTIDE SEQUENCE</scope>
    <source>
        <strain evidence="7">MBLW1</strain>
    </source>
</reference>
<organism evidence="7">
    <name type="scientific">Tuwongella immobilis</name>
    <dbReference type="NCBI Taxonomy" id="692036"/>
    <lineage>
        <taxon>Bacteria</taxon>
        <taxon>Pseudomonadati</taxon>
        <taxon>Planctomycetota</taxon>
        <taxon>Planctomycetia</taxon>
        <taxon>Gemmatales</taxon>
        <taxon>Gemmataceae</taxon>
        <taxon>Tuwongella</taxon>
    </lineage>
</organism>
<evidence type="ECO:0000313" key="8">
    <source>
        <dbReference type="Proteomes" id="UP000464378"/>
    </source>
</evidence>
<dbReference type="PANTHER" id="PTHR21152">
    <property type="entry name" value="AMINOTRANSFERASE CLASS V"/>
    <property type="match status" value="1"/>
</dbReference>
<dbReference type="SUPFAM" id="SSF53383">
    <property type="entry name" value="PLP-dependent transferases"/>
    <property type="match status" value="1"/>
</dbReference>
<dbReference type="InParanoid" id="A0A6C2YRI4"/>
<evidence type="ECO:0000256" key="2">
    <source>
        <dbReference type="ARBA" id="ARBA00009236"/>
    </source>
</evidence>
<evidence type="ECO:0000256" key="1">
    <source>
        <dbReference type="ARBA" id="ARBA00001933"/>
    </source>
</evidence>
<comment type="similarity">
    <text evidence="2">Belongs to the class-V pyridoxal-phosphate-dependent aminotransferase family.</text>
</comment>
<dbReference type="InterPro" id="IPR015421">
    <property type="entry name" value="PyrdxlP-dep_Trfase_major"/>
</dbReference>
<dbReference type="Gene3D" id="3.40.640.10">
    <property type="entry name" value="Type I PLP-dependent aspartate aminotransferase-like (Major domain)"/>
    <property type="match status" value="1"/>
</dbReference>
<evidence type="ECO:0000256" key="4">
    <source>
        <dbReference type="PIRSR" id="PIRSR000524-1"/>
    </source>
</evidence>
<keyword evidence="7" id="KW-0032">Aminotransferase</keyword>
<evidence type="ECO:0000256" key="3">
    <source>
        <dbReference type="ARBA" id="ARBA00022898"/>
    </source>
</evidence>
<dbReference type="Gene3D" id="3.90.1150.10">
    <property type="entry name" value="Aspartate Aminotransferase, domain 1"/>
    <property type="match status" value="1"/>
</dbReference>
<name>A0A6C2YRI4_9BACT</name>
<dbReference type="InterPro" id="IPR000192">
    <property type="entry name" value="Aminotrans_V_dom"/>
</dbReference>
<dbReference type="GO" id="GO:0008453">
    <property type="term" value="F:alanine-glyoxylate transaminase activity"/>
    <property type="evidence" value="ECO:0007669"/>
    <property type="project" value="TreeGrafter"/>
</dbReference>
<keyword evidence="7" id="KW-0808">Transferase</keyword>
<accession>A0A6C2YRI4</accession>
<feature type="modified residue" description="N6-(pyridoxal phosphate)lysine" evidence="5">
    <location>
        <position position="189"/>
    </location>
</feature>
<dbReference type="EMBL" id="LR586016">
    <property type="protein sequence ID" value="VIP03595.1"/>
    <property type="molecule type" value="Genomic_DNA"/>
</dbReference>
<keyword evidence="3 5" id="KW-0663">Pyridoxal phosphate</keyword>
<dbReference type="RefSeq" id="WP_162658759.1">
    <property type="nucleotide sequence ID" value="NZ_LR593887.1"/>
</dbReference>
<sequence length="379" mass="40617">MKPRLMTPGPTPVPEETLLELAKPVGYHRSSEAKAILAEVSEDLKYVFQTKNPVVTLTSSGTGGMEAAVSNCFSAGEKVILLIAGRWGDRWRNLAKAFGLNAVVVEVPYGKAIQPAQLEEALKAHPDAVGVFATLSETSTGVGHDIAAFGKLVTATPAILVVDAISGLGCMECRTDEWNIDVNVTGSQKALMLPPGLAYVSISDKAKARIDANQSSKTFYFDLKKYLSKIAESDTPFTPANTLIKAQRVSLQRIRKEGIENLWARHARMARAARAGVQAMGLHLFAEQPNNGLTVITVPEGVDGNAVLSKIEKQYGIKLANGQDNMKGKIWRMAHMGYLDLFDVLAALSALELVLHEVGFLKEVGPGVAAAQQALAAKA</sequence>
<dbReference type="PANTHER" id="PTHR21152:SF40">
    <property type="entry name" value="ALANINE--GLYOXYLATE AMINOTRANSFERASE"/>
    <property type="match status" value="1"/>
</dbReference>
<dbReference type="Pfam" id="PF00266">
    <property type="entry name" value="Aminotran_5"/>
    <property type="match status" value="1"/>
</dbReference>
<dbReference type="EMBL" id="LR593887">
    <property type="protein sequence ID" value="VTS04558.1"/>
    <property type="molecule type" value="Genomic_DNA"/>
</dbReference>
<comment type="cofactor">
    <cofactor evidence="1 5">
        <name>pyridoxal 5'-phosphate</name>
        <dbReference type="ChEBI" id="CHEBI:597326"/>
    </cofactor>
</comment>
<protein>
    <recommendedName>
        <fullName evidence="6">Aminotransferase class V domain-containing protein</fullName>
    </recommendedName>
</protein>
<dbReference type="GO" id="GO:0004760">
    <property type="term" value="F:L-serine-pyruvate transaminase activity"/>
    <property type="evidence" value="ECO:0007669"/>
    <property type="project" value="TreeGrafter"/>
</dbReference>
<feature type="domain" description="Aminotransferase class V" evidence="6">
    <location>
        <begin position="27"/>
        <end position="324"/>
    </location>
</feature>
<dbReference type="InterPro" id="IPR015424">
    <property type="entry name" value="PyrdxlP-dep_Trfase"/>
</dbReference>
<evidence type="ECO:0000259" key="6">
    <source>
        <dbReference type="Pfam" id="PF00266"/>
    </source>
</evidence>
<dbReference type="Proteomes" id="UP000464378">
    <property type="component" value="Chromosome"/>
</dbReference>
<dbReference type="PIRSF" id="PIRSF000524">
    <property type="entry name" value="SPT"/>
    <property type="match status" value="1"/>
</dbReference>
<evidence type="ECO:0000313" key="7">
    <source>
        <dbReference type="EMBL" id="VIP03595.1"/>
    </source>
</evidence>
<gene>
    <name evidence="7" type="ORF">GMBLW1_03650</name>
</gene>
<feature type="binding site" evidence="4">
    <location>
        <position position="332"/>
    </location>
    <ligand>
        <name>substrate</name>
    </ligand>
</feature>
<proteinExistence type="inferred from homology"/>
<dbReference type="GO" id="GO:0019265">
    <property type="term" value="P:glycine biosynthetic process, by transamination of glyoxylate"/>
    <property type="evidence" value="ECO:0007669"/>
    <property type="project" value="TreeGrafter"/>
</dbReference>
<keyword evidence="7" id="KW-0670">Pyruvate</keyword>
<keyword evidence="8" id="KW-1185">Reference proteome</keyword>
<dbReference type="InterPro" id="IPR015422">
    <property type="entry name" value="PyrdxlP-dep_Trfase_small"/>
</dbReference>